<comment type="caution">
    <text evidence="11">The sequence shown here is derived from an EMBL/GenBank/DDBJ whole genome shotgun (WGS) entry which is preliminary data.</text>
</comment>
<keyword evidence="12" id="KW-1185">Reference proteome</keyword>
<keyword evidence="3 8" id="KW-1003">Cell membrane</keyword>
<evidence type="ECO:0000313" key="12">
    <source>
        <dbReference type="Proteomes" id="UP000051515"/>
    </source>
</evidence>
<dbReference type="InterPro" id="IPR051088">
    <property type="entry name" value="PTS_Sugar-EIIC/EIIB"/>
</dbReference>
<dbReference type="Pfam" id="PF02378">
    <property type="entry name" value="PTS_EIIC"/>
    <property type="match status" value="1"/>
</dbReference>
<dbReference type="AlphaFoldDB" id="A0A0R1KHL0"/>
<feature type="domain" description="PTS EIIC type-3" evidence="10">
    <location>
        <begin position="8"/>
        <end position="413"/>
    </location>
</feature>
<evidence type="ECO:0000256" key="2">
    <source>
        <dbReference type="ARBA" id="ARBA00022448"/>
    </source>
</evidence>
<dbReference type="GO" id="GO:0008982">
    <property type="term" value="F:protein-N(PI)-phosphohistidine-sugar phosphotransferase activity"/>
    <property type="evidence" value="ECO:0007669"/>
    <property type="project" value="UniProtKB-UniRule"/>
</dbReference>
<keyword evidence="2 8" id="KW-0813">Transport</keyword>
<gene>
    <name evidence="11" type="ORF">FC78_GL001779</name>
</gene>
<feature type="transmembrane region" description="Helical" evidence="9">
    <location>
        <begin position="347"/>
        <end position="370"/>
    </location>
</feature>
<organism evidence="11 12">
    <name type="scientific">Companilactobacillus bobalius DSM 19674</name>
    <dbReference type="NCBI Taxonomy" id="1423788"/>
    <lineage>
        <taxon>Bacteria</taxon>
        <taxon>Bacillati</taxon>
        <taxon>Bacillota</taxon>
        <taxon>Bacilli</taxon>
        <taxon>Lactobacillales</taxon>
        <taxon>Lactobacillaceae</taxon>
        <taxon>Companilactobacillus</taxon>
        <taxon>Companilactobacillus bobalius</taxon>
    </lineage>
</organism>
<keyword evidence="7 8" id="KW-0472">Membrane</keyword>
<evidence type="ECO:0000313" key="11">
    <source>
        <dbReference type="EMBL" id="KRK82973.1"/>
    </source>
</evidence>
<dbReference type="PANTHER" id="PTHR33989">
    <property type="match status" value="1"/>
</dbReference>
<comment type="function">
    <text evidence="8">The phosphoenolpyruvate-dependent sugar phosphotransferase system (PTS), a major carbohydrate active -transport system, catalyzes the phosphorylation of incoming sugar substrates concomitant with their translocation across the cell membrane.</text>
</comment>
<dbReference type="InterPro" id="IPR003352">
    <property type="entry name" value="PTS_EIIC"/>
</dbReference>
<dbReference type="InterPro" id="IPR004796">
    <property type="entry name" value="PTS_IIC_cello"/>
</dbReference>
<dbReference type="PIRSF" id="PIRSF006351">
    <property type="entry name" value="PTS_EIIC-Cellobiose"/>
    <property type="match status" value="1"/>
</dbReference>
<evidence type="ECO:0000256" key="3">
    <source>
        <dbReference type="ARBA" id="ARBA00022475"/>
    </source>
</evidence>
<evidence type="ECO:0000259" key="10">
    <source>
        <dbReference type="PROSITE" id="PS51105"/>
    </source>
</evidence>
<feature type="transmembrane region" description="Helical" evidence="9">
    <location>
        <begin position="71"/>
        <end position="96"/>
    </location>
</feature>
<evidence type="ECO:0000256" key="9">
    <source>
        <dbReference type="SAM" id="Phobius"/>
    </source>
</evidence>
<accession>A0A0R1KHL0</accession>
<keyword evidence="4 8" id="KW-0762">Sugar transport</keyword>
<proteinExistence type="predicted"/>
<dbReference type="InterPro" id="IPR004501">
    <property type="entry name" value="PTS_EIIC_3"/>
</dbReference>
<feature type="transmembrane region" description="Helical" evidence="9">
    <location>
        <begin position="142"/>
        <end position="160"/>
    </location>
</feature>
<feature type="transmembrane region" description="Helical" evidence="9">
    <location>
        <begin position="32"/>
        <end position="51"/>
    </location>
</feature>
<dbReference type="PROSITE" id="PS51105">
    <property type="entry name" value="PTS_EIIC_TYPE_3"/>
    <property type="match status" value="1"/>
</dbReference>
<name>A0A0R1KHL0_9LACO</name>
<comment type="subcellular location">
    <subcellularLocation>
        <location evidence="1">Cell membrane</location>
        <topology evidence="1">Multi-pass membrane protein</topology>
    </subcellularLocation>
</comment>
<dbReference type="EMBL" id="AZDY01000037">
    <property type="protein sequence ID" value="KRK82973.1"/>
    <property type="molecule type" value="Genomic_DNA"/>
</dbReference>
<feature type="transmembrane region" description="Helical" evidence="9">
    <location>
        <begin position="103"/>
        <end position="122"/>
    </location>
</feature>
<feature type="transmembrane region" description="Helical" evidence="9">
    <location>
        <begin position="180"/>
        <end position="200"/>
    </location>
</feature>
<dbReference type="GO" id="GO:0009401">
    <property type="term" value="P:phosphoenolpyruvate-dependent sugar phosphotransferase system"/>
    <property type="evidence" value="ECO:0007669"/>
    <property type="project" value="InterPro"/>
</dbReference>
<evidence type="ECO:0000256" key="7">
    <source>
        <dbReference type="ARBA" id="ARBA00023136"/>
    </source>
</evidence>
<keyword evidence="6 9" id="KW-1133">Transmembrane helix</keyword>
<dbReference type="PATRIC" id="fig|1423788.3.peg.1835"/>
<evidence type="ECO:0000256" key="6">
    <source>
        <dbReference type="ARBA" id="ARBA00022989"/>
    </source>
</evidence>
<reference evidence="11 12" key="1">
    <citation type="journal article" date="2015" name="Genome Announc.">
        <title>Expanding the biotechnology potential of lactobacilli through comparative genomics of 213 strains and associated genera.</title>
        <authorList>
            <person name="Sun Z."/>
            <person name="Harris H.M."/>
            <person name="McCann A."/>
            <person name="Guo C."/>
            <person name="Argimon S."/>
            <person name="Zhang W."/>
            <person name="Yang X."/>
            <person name="Jeffery I.B."/>
            <person name="Cooney J.C."/>
            <person name="Kagawa T.F."/>
            <person name="Liu W."/>
            <person name="Song Y."/>
            <person name="Salvetti E."/>
            <person name="Wrobel A."/>
            <person name="Rasinkangas P."/>
            <person name="Parkhill J."/>
            <person name="Rea M.C."/>
            <person name="O'Sullivan O."/>
            <person name="Ritari J."/>
            <person name="Douillard F.P."/>
            <person name="Paul Ross R."/>
            <person name="Yang R."/>
            <person name="Briner A.E."/>
            <person name="Felis G.E."/>
            <person name="de Vos W.M."/>
            <person name="Barrangou R."/>
            <person name="Klaenhammer T.R."/>
            <person name="Caufield P.W."/>
            <person name="Cui Y."/>
            <person name="Zhang H."/>
            <person name="O'Toole P.W."/>
        </authorList>
    </citation>
    <scope>NUCLEOTIDE SEQUENCE [LARGE SCALE GENOMIC DNA]</scope>
    <source>
        <strain evidence="11 12">DSM 19674</strain>
    </source>
</reference>
<dbReference type="PANTHER" id="PTHR33989:SF4">
    <property type="entry name" value="PTS SYSTEM N,N'-DIACETYLCHITOBIOSE-SPECIFIC EIIC COMPONENT"/>
    <property type="match status" value="1"/>
</dbReference>
<keyword evidence="5 9" id="KW-0812">Transmembrane</keyword>
<sequence>MIFMQKKFEQILMPVATKLANNVVLRSLRDGFLIITPLIIVTSIFLLIGNFPIPGWADFWTGILGPQWTEWFSAVSDSVFSFTGLLACFGISYAYGKNRGLRAVHASAVAIVSFLIMTPTTVEVGKKTVGAVQTIYLGPNGIFLGLFTALVSVELFRFAIKRNWTIKMPDGVPPAVSESFDALLPSGFVILAFFLVRIIFSLTDFGTAYNFIYTMLQAPLKNVGNSLPSVLLYNFLASLLWCFGINGPTITNSVWSPIFFVLTQDNLKAFQSGHALPHIYTQQFIDIFTTYGGGGSTLSLLIVMLFVCRSKRIKELGKLAIVPGIFGINEPLIFGLPVVLNPIIAIPFIIVPVVNTLISGIVFSLHWIPYTNGVMLPWTTPPLISGWLSTGSWLASLLQLFELMLGVLIYYPFVKMLDKQYLNEEAAAEEAEDVDIDFSNI</sequence>
<dbReference type="NCBIfam" id="TIGR00410">
    <property type="entry name" value="lacE"/>
    <property type="match status" value="1"/>
</dbReference>
<feature type="transmembrane region" description="Helical" evidence="9">
    <location>
        <begin position="390"/>
        <end position="411"/>
    </location>
</feature>
<feature type="transmembrane region" description="Helical" evidence="9">
    <location>
        <begin position="319"/>
        <end position="340"/>
    </location>
</feature>
<dbReference type="GO" id="GO:1901264">
    <property type="term" value="P:carbohydrate derivative transport"/>
    <property type="evidence" value="ECO:0007669"/>
    <property type="project" value="TreeGrafter"/>
</dbReference>
<dbReference type="GO" id="GO:0005886">
    <property type="term" value="C:plasma membrane"/>
    <property type="evidence" value="ECO:0007669"/>
    <property type="project" value="UniProtKB-SubCell"/>
</dbReference>
<dbReference type="STRING" id="1423788.FC78_GL001779"/>
<evidence type="ECO:0000256" key="8">
    <source>
        <dbReference type="PIRNR" id="PIRNR006351"/>
    </source>
</evidence>
<protein>
    <recommendedName>
        <fullName evidence="8">Permease IIC component</fullName>
    </recommendedName>
</protein>
<feature type="transmembrane region" description="Helical" evidence="9">
    <location>
        <begin position="284"/>
        <end position="307"/>
    </location>
</feature>
<evidence type="ECO:0000256" key="4">
    <source>
        <dbReference type="ARBA" id="ARBA00022597"/>
    </source>
</evidence>
<evidence type="ECO:0000256" key="5">
    <source>
        <dbReference type="ARBA" id="ARBA00022692"/>
    </source>
</evidence>
<evidence type="ECO:0000256" key="1">
    <source>
        <dbReference type="ARBA" id="ARBA00004651"/>
    </source>
</evidence>
<dbReference type="Proteomes" id="UP000051515">
    <property type="component" value="Unassembled WGS sequence"/>
</dbReference>